<dbReference type="EMBL" id="HF936162">
    <property type="protein sequence ID" value="CCX33727.1"/>
    <property type="molecule type" value="Genomic_DNA"/>
</dbReference>
<keyword evidence="3" id="KW-1185">Reference proteome</keyword>
<feature type="compositionally biased region" description="Basic and acidic residues" evidence="1">
    <location>
        <begin position="162"/>
        <end position="171"/>
    </location>
</feature>
<evidence type="ECO:0000313" key="3">
    <source>
        <dbReference type="Proteomes" id="UP000018144"/>
    </source>
</evidence>
<feature type="compositionally biased region" description="Basic and acidic residues" evidence="1">
    <location>
        <begin position="184"/>
        <end position="212"/>
    </location>
</feature>
<dbReference type="AlphaFoldDB" id="U4LUI2"/>
<sequence length="212" mass="23563">MSPTTQNNKPFRSYYGHESRYYTAQTPATVFTQTSSVVVFSSGTSSVVVFSSGSSSSQQLSPFTTPESTSTQDTANTTLERGSYAEAATQTVQSQGYANACTQTTPPPPDHRYRRSTTPYSPAPGYLSRAPSSRPGGSSNSSARGHPLARTPPWRKPNNEGYYRRWERPADFGESSRGLLGPPYERDSNRERDRNRERDGDWNELRRWRGGS</sequence>
<feature type="compositionally biased region" description="Polar residues" evidence="1">
    <location>
        <begin position="88"/>
        <end position="104"/>
    </location>
</feature>
<feature type="region of interest" description="Disordered" evidence="1">
    <location>
        <begin position="88"/>
        <end position="212"/>
    </location>
</feature>
<name>U4LUI2_PYROM</name>
<feature type="region of interest" description="Disordered" evidence="1">
    <location>
        <begin position="48"/>
        <end position="76"/>
    </location>
</feature>
<gene>
    <name evidence="2" type="ORF">PCON_01665</name>
</gene>
<dbReference type="Proteomes" id="UP000018144">
    <property type="component" value="Unassembled WGS sequence"/>
</dbReference>
<accession>U4LUI2</accession>
<evidence type="ECO:0000256" key="1">
    <source>
        <dbReference type="SAM" id="MobiDB-lite"/>
    </source>
</evidence>
<organism evidence="2 3">
    <name type="scientific">Pyronema omphalodes (strain CBS 100304)</name>
    <name type="common">Pyronema confluens</name>
    <dbReference type="NCBI Taxonomy" id="1076935"/>
    <lineage>
        <taxon>Eukaryota</taxon>
        <taxon>Fungi</taxon>
        <taxon>Dikarya</taxon>
        <taxon>Ascomycota</taxon>
        <taxon>Pezizomycotina</taxon>
        <taxon>Pezizomycetes</taxon>
        <taxon>Pezizales</taxon>
        <taxon>Pyronemataceae</taxon>
        <taxon>Pyronema</taxon>
    </lineage>
</organism>
<reference evidence="2 3" key="1">
    <citation type="journal article" date="2013" name="PLoS Genet.">
        <title>The genome and development-dependent transcriptomes of Pyronema confluens: a window into fungal evolution.</title>
        <authorList>
            <person name="Traeger S."/>
            <person name="Altegoer F."/>
            <person name="Freitag M."/>
            <person name="Gabaldon T."/>
            <person name="Kempken F."/>
            <person name="Kumar A."/>
            <person name="Marcet-Houben M."/>
            <person name="Poggeler S."/>
            <person name="Stajich J.E."/>
            <person name="Nowrousian M."/>
        </authorList>
    </citation>
    <scope>NUCLEOTIDE SEQUENCE [LARGE SCALE GENOMIC DNA]</scope>
    <source>
        <strain evidence="3">CBS 100304</strain>
        <tissue evidence="2">Vegetative mycelium</tissue>
    </source>
</reference>
<feature type="compositionally biased region" description="Polar residues" evidence="1">
    <location>
        <begin position="60"/>
        <end position="76"/>
    </location>
</feature>
<feature type="compositionally biased region" description="Low complexity" evidence="1">
    <location>
        <begin position="48"/>
        <end position="59"/>
    </location>
</feature>
<evidence type="ECO:0000313" key="2">
    <source>
        <dbReference type="EMBL" id="CCX33727.1"/>
    </source>
</evidence>
<proteinExistence type="predicted"/>
<protein>
    <submittedName>
        <fullName evidence="2">Uncharacterized protein</fullName>
    </submittedName>
</protein>
<feature type="compositionally biased region" description="Low complexity" evidence="1">
    <location>
        <begin position="128"/>
        <end position="145"/>
    </location>
</feature>